<keyword evidence="6 7" id="KW-0472">Membrane</keyword>
<feature type="domain" description="EamA" evidence="8">
    <location>
        <begin position="5"/>
        <end position="135"/>
    </location>
</feature>
<feature type="transmembrane region" description="Helical" evidence="7">
    <location>
        <begin position="7"/>
        <end position="24"/>
    </location>
</feature>
<feature type="transmembrane region" description="Helical" evidence="7">
    <location>
        <begin position="36"/>
        <end position="54"/>
    </location>
</feature>
<feature type="transmembrane region" description="Helical" evidence="7">
    <location>
        <begin position="66"/>
        <end position="85"/>
    </location>
</feature>
<dbReference type="SUPFAM" id="SSF103481">
    <property type="entry name" value="Multidrug resistance efflux transporter EmrE"/>
    <property type="match status" value="2"/>
</dbReference>
<accession>A0A544TKE8</accession>
<protein>
    <submittedName>
        <fullName evidence="9">DMT family transporter</fullName>
    </submittedName>
</protein>
<organism evidence="9 10">
    <name type="scientific">Psychrobacillus soli</name>
    <dbReference type="NCBI Taxonomy" id="1543965"/>
    <lineage>
        <taxon>Bacteria</taxon>
        <taxon>Bacillati</taxon>
        <taxon>Bacillota</taxon>
        <taxon>Bacilli</taxon>
        <taxon>Bacillales</taxon>
        <taxon>Bacillaceae</taxon>
        <taxon>Psychrobacillus</taxon>
    </lineage>
</organism>
<feature type="domain" description="EamA" evidence="8">
    <location>
        <begin position="144"/>
        <end position="278"/>
    </location>
</feature>
<gene>
    <name evidence="9" type="ORF">FG383_03450</name>
</gene>
<dbReference type="OrthoDB" id="9804865at2"/>
<feature type="transmembrane region" description="Helical" evidence="7">
    <location>
        <begin position="173"/>
        <end position="194"/>
    </location>
</feature>
<feature type="transmembrane region" description="Helical" evidence="7">
    <location>
        <begin position="91"/>
        <end position="112"/>
    </location>
</feature>
<dbReference type="PANTHER" id="PTHR42920">
    <property type="entry name" value="OS03G0707200 PROTEIN-RELATED"/>
    <property type="match status" value="1"/>
</dbReference>
<feature type="transmembrane region" description="Helical" evidence="7">
    <location>
        <begin position="206"/>
        <end position="226"/>
    </location>
</feature>
<evidence type="ECO:0000313" key="10">
    <source>
        <dbReference type="Proteomes" id="UP000318937"/>
    </source>
</evidence>
<comment type="similarity">
    <text evidence="2">Belongs to the EamA transporter family.</text>
</comment>
<dbReference type="EMBL" id="VDGG01000005">
    <property type="protein sequence ID" value="TQR17921.1"/>
    <property type="molecule type" value="Genomic_DNA"/>
</dbReference>
<dbReference type="InterPro" id="IPR000620">
    <property type="entry name" value="EamA_dom"/>
</dbReference>
<reference evidence="9 10" key="1">
    <citation type="submission" date="2019-05" db="EMBL/GenBank/DDBJ databases">
        <title>Psychrobacillus vulpis sp. nov., a new species isolated from feces of a red fox that inhabits in The Tablas de Daimiel Natural Park, Albacete, Spain.</title>
        <authorList>
            <person name="Rodriguez M."/>
            <person name="Reina J.C."/>
            <person name="Bejar V."/>
            <person name="Llamas I."/>
        </authorList>
    </citation>
    <scope>NUCLEOTIDE SEQUENCE [LARGE SCALE GENOMIC DNA]</scope>
    <source>
        <strain evidence="9 10">NHI-2</strain>
    </source>
</reference>
<evidence type="ECO:0000256" key="3">
    <source>
        <dbReference type="ARBA" id="ARBA00022475"/>
    </source>
</evidence>
<evidence type="ECO:0000256" key="4">
    <source>
        <dbReference type="ARBA" id="ARBA00022692"/>
    </source>
</evidence>
<feature type="transmembrane region" description="Helical" evidence="7">
    <location>
        <begin position="238"/>
        <end position="255"/>
    </location>
</feature>
<evidence type="ECO:0000256" key="7">
    <source>
        <dbReference type="SAM" id="Phobius"/>
    </source>
</evidence>
<evidence type="ECO:0000256" key="1">
    <source>
        <dbReference type="ARBA" id="ARBA00004651"/>
    </source>
</evidence>
<evidence type="ECO:0000256" key="2">
    <source>
        <dbReference type="ARBA" id="ARBA00007362"/>
    </source>
</evidence>
<dbReference type="InterPro" id="IPR037185">
    <property type="entry name" value="EmrE-like"/>
</dbReference>
<feature type="transmembrane region" description="Helical" evidence="7">
    <location>
        <begin position="144"/>
        <end position="166"/>
    </location>
</feature>
<sequence>MKPLKADLLILLVTIFWGSSYLFMKMGLDSIAEFNLIALRFGLAFILAGAIFFRRLLRIDKTTIKYAALLGFILFLVFTSITFGLKTTTTSNAGFIVSLTVVFVPLISALIWKNKIEARLTISIMLAIIGIAFLTIQLPFSITIGDFLCMAAAFFYAAHIIVVGFAAQKVDTLNLGILQLGFAGLFGLVFSFIFETPTLPGSTKGWFAILALSILCSALGFILQTVAQKYTSPERTGLIFSLEPVFAAFFGYLFAQEIMSLKEYIGAILVLLSITLSTIKKKDSAEELNVEKNNRIDCIDLTRDLEKST</sequence>
<evidence type="ECO:0000313" key="9">
    <source>
        <dbReference type="EMBL" id="TQR17921.1"/>
    </source>
</evidence>
<evidence type="ECO:0000259" key="8">
    <source>
        <dbReference type="Pfam" id="PF00892"/>
    </source>
</evidence>
<name>A0A544TKE8_9BACI</name>
<keyword evidence="4 7" id="KW-0812">Transmembrane</keyword>
<comment type="caution">
    <text evidence="9">The sequence shown here is derived from an EMBL/GenBank/DDBJ whole genome shotgun (WGS) entry which is preliminary data.</text>
</comment>
<dbReference type="PANTHER" id="PTHR42920:SF5">
    <property type="entry name" value="EAMA DOMAIN-CONTAINING PROTEIN"/>
    <property type="match status" value="1"/>
</dbReference>
<evidence type="ECO:0000256" key="6">
    <source>
        <dbReference type="ARBA" id="ARBA00023136"/>
    </source>
</evidence>
<keyword evidence="5 7" id="KW-1133">Transmembrane helix</keyword>
<dbReference type="RefSeq" id="WP_142605455.1">
    <property type="nucleotide sequence ID" value="NZ_VDGG01000005.1"/>
</dbReference>
<dbReference type="GO" id="GO:0005886">
    <property type="term" value="C:plasma membrane"/>
    <property type="evidence" value="ECO:0007669"/>
    <property type="project" value="UniProtKB-SubCell"/>
</dbReference>
<keyword evidence="3" id="KW-1003">Cell membrane</keyword>
<keyword evidence="10" id="KW-1185">Reference proteome</keyword>
<comment type="subcellular location">
    <subcellularLocation>
        <location evidence="1">Cell membrane</location>
        <topology evidence="1">Multi-pass membrane protein</topology>
    </subcellularLocation>
</comment>
<dbReference type="InterPro" id="IPR051258">
    <property type="entry name" value="Diverse_Substrate_Transporter"/>
</dbReference>
<evidence type="ECO:0000256" key="5">
    <source>
        <dbReference type="ARBA" id="ARBA00022989"/>
    </source>
</evidence>
<dbReference type="Pfam" id="PF00892">
    <property type="entry name" value="EamA"/>
    <property type="match status" value="2"/>
</dbReference>
<dbReference type="Proteomes" id="UP000318937">
    <property type="component" value="Unassembled WGS sequence"/>
</dbReference>
<dbReference type="AlphaFoldDB" id="A0A544TKE8"/>
<proteinExistence type="inferred from homology"/>
<feature type="transmembrane region" description="Helical" evidence="7">
    <location>
        <begin position="119"/>
        <end position="138"/>
    </location>
</feature>